<dbReference type="EMBL" id="MU273481">
    <property type="protein sequence ID" value="KAI0035644.1"/>
    <property type="molecule type" value="Genomic_DNA"/>
</dbReference>
<keyword evidence="2" id="KW-1185">Reference proteome</keyword>
<evidence type="ECO:0000313" key="2">
    <source>
        <dbReference type="Proteomes" id="UP000814128"/>
    </source>
</evidence>
<evidence type="ECO:0000313" key="1">
    <source>
        <dbReference type="EMBL" id="KAI0035644.1"/>
    </source>
</evidence>
<sequence length="80" mass="9442">MSFRRNFTKHWFAIEAIPLYVVLGGTCVGATWYLWRLAMGPHVVWTKNNPQPWNTIKKDESVKMMNVNEDLTNRWGRGKF</sequence>
<name>A0ACB8QUY1_9AGAM</name>
<reference evidence="1" key="2">
    <citation type="journal article" date="2022" name="New Phytol.">
        <title>Evolutionary transition to the ectomycorrhizal habit in the genomes of a hyperdiverse lineage of mushroom-forming fungi.</title>
        <authorList>
            <person name="Looney B."/>
            <person name="Miyauchi S."/>
            <person name="Morin E."/>
            <person name="Drula E."/>
            <person name="Courty P.E."/>
            <person name="Kohler A."/>
            <person name="Kuo A."/>
            <person name="LaButti K."/>
            <person name="Pangilinan J."/>
            <person name="Lipzen A."/>
            <person name="Riley R."/>
            <person name="Andreopoulos W."/>
            <person name="He G."/>
            <person name="Johnson J."/>
            <person name="Nolan M."/>
            <person name="Tritt A."/>
            <person name="Barry K.W."/>
            <person name="Grigoriev I.V."/>
            <person name="Nagy L.G."/>
            <person name="Hibbett D."/>
            <person name="Henrissat B."/>
            <person name="Matheny P.B."/>
            <person name="Labbe J."/>
            <person name="Martin F.M."/>
        </authorList>
    </citation>
    <scope>NUCLEOTIDE SEQUENCE</scope>
    <source>
        <strain evidence="1">EC-137</strain>
    </source>
</reference>
<reference evidence="1" key="1">
    <citation type="submission" date="2021-02" db="EMBL/GenBank/DDBJ databases">
        <authorList>
            <consortium name="DOE Joint Genome Institute"/>
            <person name="Ahrendt S."/>
            <person name="Looney B.P."/>
            <person name="Miyauchi S."/>
            <person name="Morin E."/>
            <person name="Drula E."/>
            <person name="Courty P.E."/>
            <person name="Chicoki N."/>
            <person name="Fauchery L."/>
            <person name="Kohler A."/>
            <person name="Kuo A."/>
            <person name="Labutti K."/>
            <person name="Pangilinan J."/>
            <person name="Lipzen A."/>
            <person name="Riley R."/>
            <person name="Andreopoulos W."/>
            <person name="He G."/>
            <person name="Johnson J."/>
            <person name="Barry K.W."/>
            <person name="Grigoriev I.V."/>
            <person name="Nagy L."/>
            <person name="Hibbett D."/>
            <person name="Henrissat B."/>
            <person name="Matheny P.B."/>
            <person name="Labbe J."/>
            <person name="Martin F."/>
        </authorList>
    </citation>
    <scope>NUCLEOTIDE SEQUENCE</scope>
    <source>
        <strain evidence="1">EC-137</strain>
    </source>
</reference>
<organism evidence="1 2">
    <name type="scientific">Vararia minispora EC-137</name>
    <dbReference type="NCBI Taxonomy" id="1314806"/>
    <lineage>
        <taxon>Eukaryota</taxon>
        <taxon>Fungi</taxon>
        <taxon>Dikarya</taxon>
        <taxon>Basidiomycota</taxon>
        <taxon>Agaricomycotina</taxon>
        <taxon>Agaricomycetes</taxon>
        <taxon>Russulales</taxon>
        <taxon>Lachnocladiaceae</taxon>
        <taxon>Vararia</taxon>
    </lineage>
</organism>
<protein>
    <submittedName>
        <fullName evidence="1">Uncharacterized protein</fullName>
    </submittedName>
</protein>
<dbReference type="Proteomes" id="UP000814128">
    <property type="component" value="Unassembled WGS sequence"/>
</dbReference>
<gene>
    <name evidence="1" type="ORF">K488DRAFT_82833</name>
</gene>
<proteinExistence type="predicted"/>
<comment type="caution">
    <text evidence="1">The sequence shown here is derived from an EMBL/GenBank/DDBJ whole genome shotgun (WGS) entry which is preliminary data.</text>
</comment>
<accession>A0ACB8QUY1</accession>